<gene>
    <name evidence="2" type="ORF">OVA965_LOCUS14050</name>
    <name evidence="3" type="ORF">TMI583_LOCUS14053</name>
</gene>
<feature type="region of interest" description="Disordered" evidence="1">
    <location>
        <begin position="47"/>
        <end position="103"/>
    </location>
</feature>
<dbReference type="AlphaFoldDB" id="A0A8S2DSU9"/>
<reference evidence="2" key="1">
    <citation type="submission" date="2021-02" db="EMBL/GenBank/DDBJ databases">
        <authorList>
            <person name="Nowell W R."/>
        </authorList>
    </citation>
    <scope>NUCLEOTIDE SEQUENCE</scope>
</reference>
<sequence>LYFFWIALCTYQHCEERIRKQMKLSQQGDEENNEGNYIVIFFTQAEEQDEDIKSTSSRSELNYNRQQDNRSQQPSSRNQWPSLIHQKPIEDRQNKNNKLPQSN</sequence>
<dbReference type="Proteomes" id="UP000682733">
    <property type="component" value="Unassembled WGS sequence"/>
</dbReference>
<evidence type="ECO:0000313" key="2">
    <source>
        <dbReference type="EMBL" id="CAF0990511.1"/>
    </source>
</evidence>
<accession>A0A8S2DSU9</accession>
<dbReference type="EMBL" id="CAJNOK010005999">
    <property type="protein sequence ID" value="CAF0990511.1"/>
    <property type="molecule type" value="Genomic_DNA"/>
</dbReference>
<protein>
    <submittedName>
        <fullName evidence="2">Uncharacterized protein</fullName>
    </submittedName>
</protein>
<evidence type="ECO:0000313" key="4">
    <source>
        <dbReference type="Proteomes" id="UP000677228"/>
    </source>
</evidence>
<feature type="non-terminal residue" evidence="2">
    <location>
        <position position="1"/>
    </location>
</feature>
<dbReference type="EMBL" id="CAJOBA010006006">
    <property type="protein sequence ID" value="CAF3760624.1"/>
    <property type="molecule type" value="Genomic_DNA"/>
</dbReference>
<dbReference type="Proteomes" id="UP000677228">
    <property type="component" value="Unassembled WGS sequence"/>
</dbReference>
<evidence type="ECO:0000256" key="1">
    <source>
        <dbReference type="SAM" id="MobiDB-lite"/>
    </source>
</evidence>
<evidence type="ECO:0000313" key="3">
    <source>
        <dbReference type="EMBL" id="CAF3760624.1"/>
    </source>
</evidence>
<name>A0A8S2DSU9_9BILA</name>
<comment type="caution">
    <text evidence="2">The sequence shown here is derived from an EMBL/GenBank/DDBJ whole genome shotgun (WGS) entry which is preliminary data.</text>
</comment>
<organism evidence="2 4">
    <name type="scientific">Didymodactylos carnosus</name>
    <dbReference type="NCBI Taxonomy" id="1234261"/>
    <lineage>
        <taxon>Eukaryota</taxon>
        <taxon>Metazoa</taxon>
        <taxon>Spiralia</taxon>
        <taxon>Gnathifera</taxon>
        <taxon>Rotifera</taxon>
        <taxon>Eurotatoria</taxon>
        <taxon>Bdelloidea</taxon>
        <taxon>Philodinida</taxon>
        <taxon>Philodinidae</taxon>
        <taxon>Didymodactylos</taxon>
    </lineage>
</organism>
<feature type="compositionally biased region" description="Polar residues" evidence="1">
    <location>
        <begin position="54"/>
        <end position="81"/>
    </location>
</feature>
<proteinExistence type="predicted"/>